<evidence type="ECO:0000256" key="5">
    <source>
        <dbReference type="ARBA" id="ARBA00023284"/>
    </source>
</evidence>
<keyword evidence="2" id="KW-0732">Signal</keyword>
<name>A0ABN2Q0X3_9MICO</name>
<keyword evidence="8" id="KW-1185">Reference proteome</keyword>
<comment type="caution">
    <text evidence="7">The sequence shown here is derived from an EMBL/GenBank/DDBJ whole genome shotgun (WGS) entry which is preliminary data.</text>
</comment>
<dbReference type="PANTHER" id="PTHR13887">
    <property type="entry name" value="GLUTATHIONE S-TRANSFERASE KAPPA"/>
    <property type="match status" value="1"/>
</dbReference>
<evidence type="ECO:0000313" key="7">
    <source>
        <dbReference type="EMBL" id="GAA1940867.1"/>
    </source>
</evidence>
<evidence type="ECO:0000256" key="2">
    <source>
        <dbReference type="ARBA" id="ARBA00022729"/>
    </source>
</evidence>
<sequence>MNTAYPPRADDHSTGPATAAVTIIEYGDYQCPYCGAAYPVVRHVLRKYQGRIRFIFRNFPIAERHPEALNAASLAEFAADHGRFWATHDALFMNQSELGPDLYERICRDLTMDYQEYRMALLHDVYRSRIERDEREGLLSGVNGTPTFFVNGEIVTTGTAGLVAAVSRSLALSSRLGSRRPATKLS</sequence>
<evidence type="ECO:0000256" key="3">
    <source>
        <dbReference type="ARBA" id="ARBA00023002"/>
    </source>
</evidence>
<dbReference type="PANTHER" id="PTHR13887:SF14">
    <property type="entry name" value="DISULFIDE BOND FORMATION PROTEIN D"/>
    <property type="match status" value="1"/>
</dbReference>
<keyword evidence="5" id="KW-0676">Redox-active center</keyword>
<dbReference type="PROSITE" id="PS51352">
    <property type="entry name" value="THIOREDOXIN_2"/>
    <property type="match status" value="1"/>
</dbReference>
<dbReference type="Proteomes" id="UP001501343">
    <property type="component" value="Unassembled WGS sequence"/>
</dbReference>
<organism evidence="7 8">
    <name type="scientific">Microbacterium aoyamense</name>
    <dbReference type="NCBI Taxonomy" id="344166"/>
    <lineage>
        <taxon>Bacteria</taxon>
        <taxon>Bacillati</taxon>
        <taxon>Actinomycetota</taxon>
        <taxon>Actinomycetes</taxon>
        <taxon>Micrococcales</taxon>
        <taxon>Microbacteriaceae</taxon>
        <taxon>Microbacterium</taxon>
    </lineage>
</organism>
<comment type="similarity">
    <text evidence="1">Belongs to the thioredoxin family. DsbA subfamily.</text>
</comment>
<evidence type="ECO:0000256" key="4">
    <source>
        <dbReference type="ARBA" id="ARBA00023157"/>
    </source>
</evidence>
<dbReference type="InterPro" id="IPR012336">
    <property type="entry name" value="Thioredoxin-like_fold"/>
</dbReference>
<keyword evidence="3" id="KW-0560">Oxidoreductase</keyword>
<dbReference type="Gene3D" id="3.40.30.10">
    <property type="entry name" value="Glutaredoxin"/>
    <property type="match status" value="1"/>
</dbReference>
<reference evidence="7 8" key="1">
    <citation type="journal article" date="2019" name="Int. J. Syst. Evol. Microbiol.">
        <title>The Global Catalogue of Microorganisms (GCM) 10K type strain sequencing project: providing services to taxonomists for standard genome sequencing and annotation.</title>
        <authorList>
            <consortium name="The Broad Institute Genomics Platform"/>
            <consortium name="The Broad Institute Genome Sequencing Center for Infectious Disease"/>
            <person name="Wu L."/>
            <person name="Ma J."/>
        </authorList>
    </citation>
    <scope>NUCLEOTIDE SEQUENCE [LARGE SCALE GENOMIC DNA]</scope>
    <source>
        <strain evidence="7 8">JCM 14900</strain>
    </source>
</reference>
<protein>
    <submittedName>
        <fullName evidence="7">DsbA family protein</fullName>
    </submittedName>
</protein>
<proteinExistence type="inferred from homology"/>
<dbReference type="RefSeq" id="WP_248151565.1">
    <property type="nucleotide sequence ID" value="NZ_BAAAOF010000009.1"/>
</dbReference>
<dbReference type="EMBL" id="BAAAOF010000009">
    <property type="protein sequence ID" value="GAA1940867.1"/>
    <property type="molecule type" value="Genomic_DNA"/>
</dbReference>
<dbReference type="InterPro" id="IPR036249">
    <property type="entry name" value="Thioredoxin-like_sf"/>
</dbReference>
<evidence type="ECO:0000259" key="6">
    <source>
        <dbReference type="PROSITE" id="PS51352"/>
    </source>
</evidence>
<dbReference type="InterPro" id="IPR013766">
    <property type="entry name" value="Thioredoxin_domain"/>
</dbReference>
<dbReference type="SUPFAM" id="SSF52833">
    <property type="entry name" value="Thioredoxin-like"/>
    <property type="match status" value="1"/>
</dbReference>
<keyword evidence="4" id="KW-1015">Disulfide bond</keyword>
<accession>A0ABN2Q0X3</accession>
<evidence type="ECO:0000313" key="8">
    <source>
        <dbReference type="Proteomes" id="UP001501343"/>
    </source>
</evidence>
<evidence type="ECO:0000256" key="1">
    <source>
        <dbReference type="ARBA" id="ARBA00005791"/>
    </source>
</evidence>
<gene>
    <name evidence="7" type="ORF">GCM10009775_35900</name>
</gene>
<dbReference type="Pfam" id="PF13462">
    <property type="entry name" value="Thioredoxin_4"/>
    <property type="match status" value="1"/>
</dbReference>
<feature type="domain" description="Thioredoxin" evidence="6">
    <location>
        <begin position="1"/>
        <end position="171"/>
    </location>
</feature>